<comment type="caution">
    <text evidence="2">The sequence shown here is derived from an EMBL/GenBank/DDBJ whole genome shotgun (WGS) entry which is preliminary data.</text>
</comment>
<sequence>MQGSGCDACRHTGYQGRLPVYEILVMDADILRWIENGGGRQALAERLNATNHVSIWETCARRIRNGETTVDEFVRIFGMQETALL</sequence>
<accession>A0ABS6MAH2</accession>
<protein>
    <recommendedName>
        <fullName evidence="1">Bacterial type II secretion system protein E domain-containing protein</fullName>
    </recommendedName>
</protein>
<dbReference type="RefSeq" id="WP_217334714.1">
    <property type="nucleotide sequence ID" value="NZ_JAHQZT010000008.1"/>
</dbReference>
<evidence type="ECO:0000313" key="2">
    <source>
        <dbReference type="EMBL" id="MBV0933291.1"/>
    </source>
</evidence>
<gene>
    <name evidence="2" type="ORF">KTN04_08070</name>
</gene>
<proteinExistence type="predicted"/>
<evidence type="ECO:0000259" key="1">
    <source>
        <dbReference type="Pfam" id="PF00437"/>
    </source>
</evidence>
<dbReference type="Pfam" id="PF00437">
    <property type="entry name" value="T2SSE"/>
    <property type="match status" value="1"/>
</dbReference>
<evidence type="ECO:0000313" key="3">
    <source>
        <dbReference type="Proteomes" id="UP000755551"/>
    </source>
</evidence>
<dbReference type="Proteomes" id="UP000755551">
    <property type="component" value="Unassembled WGS sequence"/>
</dbReference>
<dbReference type="EMBL" id="JAHQZT010000008">
    <property type="protein sequence ID" value="MBV0933291.1"/>
    <property type="molecule type" value="Genomic_DNA"/>
</dbReference>
<organism evidence="2 3">
    <name type="scientific">Marinobacterium weihaiense</name>
    <dbReference type="NCBI Taxonomy" id="2851016"/>
    <lineage>
        <taxon>Bacteria</taxon>
        <taxon>Pseudomonadati</taxon>
        <taxon>Pseudomonadota</taxon>
        <taxon>Gammaproteobacteria</taxon>
        <taxon>Oceanospirillales</taxon>
        <taxon>Oceanospirillaceae</taxon>
        <taxon>Marinobacterium</taxon>
    </lineage>
</organism>
<feature type="domain" description="Bacterial type II secretion system protein E" evidence="1">
    <location>
        <begin position="2"/>
        <end position="75"/>
    </location>
</feature>
<dbReference type="InterPro" id="IPR001482">
    <property type="entry name" value="T2SS/T4SS_dom"/>
</dbReference>
<name>A0ABS6MAH2_9GAMM</name>
<reference evidence="2 3" key="1">
    <citation type="submission" date="2021-06" db="EMBL/GenBank/DDBJ databases">
        <title>Bacterium isolated from marine sediment.</title>
        <authorList>
            <person name="Zhu K.-L."/>
            <person name="Du Z.-J."/>
            <person name="Liang Q.-Y."/>
        </authorList>
    </citation>
    <scope>NUCLEOTIDE SEQUENCE [LARGE SCALE GENOMIC DNA]</scope>
    <source>
        <strain evidence="2 3">A346</strain>
    </source>
</reference>
<keyword evidence="3" id="KW-1185">Reference proteome</keyword>